<dbReference type="PANTHER" id="PTHR42861">
    <property type="entry name" value="CALCIUM-TRANSPORTING ATPASE"/>
    <property type="match status" value="1"/>
</dbReference>
<dbReference type="EMBL" id="PSQE01000005">
    <property type="protein sequence ID" value="RHN55933.1"/>
    <property type="molecule type" value="Genomic_DNA"/>
</dbReference>
<organism evidence="2 3">
    <name type="scientific">Medicago truncatula</name>
    <name type="common">Barrel medic</name>
    <name type="synonym">Medicago tribuloides</name>
    <dbReference type="NCBI Taxonomy" id="3880"/>
    <lineage>
        <taxon>Eukaryota</taxon>
        <taxon>Viridiplantae</taxon>
        <taxon>Streptophyta</taxon>
        <taxon>Embryophyta</taxon>
        <taxon>Tracheophyta</taxon>
        <taxon>Spermatophyta</taxon>
        <taxon>Magnoliopsida</taxon>
        <taxon>eudicotyledons</taxon>
        <taxon>Gunneridae</taxon>
        <taxon>Pentapetalae</taxon>
        <taxon>rosids</taxon>
        <taxon>fabids</taxon>
        <taxon>Fabales</taxon>
        <taxon>Fabaceae</taxon>
        <taxon>Papilionoideae</taxon>
        <taxon>50 kb inversion clade</taxon>
        <taxon>NPAAA clade</taxon>
        <taxon>Hologalegina</taxon>
        <taxon>IRL clade</taxon>
        <taxon>Trifolieae</taxon>
        <taxon>Medicago</taxon>
    </lineage>
</organism>
<dbReference type="SUPFAM" id="SSF81660">
    <property type="entry name" value="Metal cation-transporting ATPase, ATP-binding domain N"/>
    <property type="match status" value="1"/>
</dbReference>
<dbReference type="Gramene" id="rna31227">
    <property type="protein sequence ID" value="RHN55933.1"/>
    <property type="gene ID" value="gene31227"/>
</dbReference>
<dbReference type="EC" id="3.6.3.6" evidence="2"/>
<dbReference type="Proteomes" id="UP000265566">
    <property type="component" value="Chromosome 5"/>
</dbReference>
<protein>
    <submittedName>
        <fullName evidence="2">Putative proton-exporting ATPase</fullName>
        <ecNumber evidence="2">3.6.3.6</ecNumber>
    </submittedName>
</protein>
<evidence type="ECO:0000313" key="3">
    <source>
        <dbReference type="Proteomes" id="UP000265566"/>
    </source>
</evidence>
<keyword evidence="1" id="KW-0460">Magnesium</keyword>
<comment type="caution">
    <text evidence="2">The sequence shown here is derived from an EMBL/GenBank/DDBJ whole genome shotgun (WGS) entry which is preliminary data.</text>
</comment>
<evidence type="ECO:0000256" key="1">
    <source>
        <dbReference type="ARBA" id="ARBA00022842"/>
    </source>
</evidence>
<dbReference type="GO" id="GO:0016787">
    <property type="term" value="F:hydrolase activity"/>
    <property type="evidence" value="ECO:0007669"/>
    <property type="project" value="UniProtKB-KW"/>
</dbReference>
<reference evidence="3" key="1">
    <citation type="journal article" date="2018" name="Nat. Plants">
        <title>Whole-genome landscape of Medicago truncatula symbiotic genes.</title>
        <authorList>
            <person name="Pecrix Y."/>
            <person name="Staton S.E."/>
            <person name="Sallet E."/>
            <person name="Lelandais-Briere C."/>
            <person name="Moreau S."/>
            <person name="Carrere S."/>
            <person name="Blein T."/>
            <person name="Jardinaud M.F."/>
            <person name="Latrasse D."/>
            <person name="Zouine M."/>
            <person name="Zahm M."/>
            <person name="Kreplak J."/>
            <person name="Mayjonade B."/>
            <person name="Satge C."/>
            <person name="Perez M."/>
            <person name="Cauet S."/>
            <person name="Marande W."/>
            <person name="Chantry-Darmon C."/>
            <person name="Lopez-Roques C."/>
            <person name="Bouchez O."/>
            <person name="Berard A."/>
            <person name="Debelle F."/>
            <person name="Munos S."/>
            <person name="Bendahmane A."/>
            <person name="Berges H."/>
            <person name="Niebel A."/>
            <person name="Buitink J."/>
            <person name="Frugier F."/>
            <person name="Benhamed M."/>
            <person name="Crespi M."/>
            <person name="Gouzy J."/>
            <person name="Gamas P."/>
        </authorList>
    </citation>
    <scope>NUCLEOTIDE SEQUENCE [LARGE SCALE GENOMIC DNA]</scope>
    <source>
        <strain evidence="3">cv. Jemalong A17</strain>
    </source>
</reference>
<dbReference type="Gene3D" id="3.40.1110.10">
    <property type="entry name" value="Calcium-transporting ATPase, cytoplasmic domain N"/>
    <property type="match status" value="1"/>
</dbReference>
<dbReference type="AlphaFoldDB" id="A0A396HTW0"/>
<dbReference type="InterPro" id="IPR023299">
    <property type="entry name" value="ATPase_P-typ_cyto_dom_N"/>
</dbReference>
<sequence>MEKIEERRGNGRKKREREKREHRACGLFVSVLLLLRLLSITPTDQLLSIIILRWAREVLTEVHFLPFNPVDKCSSLTYIDTDGNWHRVSKGAPEEIIDLCNVREDVRRRAISIIDKFAERSLSSLAVGPSHGSGLTWHMRIKISLDTTSNVSRTVVAENLPDDHSHQNLQKIFAIVESVKTIRICHPQEPNSSRPKGDFLISNKVQKICHIPYYYVVLAVKGDASLE</sequence>
<dbReference type="GO" id="GO:0000166">
    <property type="term" value="F:nucleotide binding"/>
    <property type="evidence" value="ECO:0007669"/>
    <property type="project" value="InterPro"/>
</dbReference>
<accession>A0A396HTW0</accession>
<proteinExistence type="predicted"/>
<gene>
    <name evidence="2" type="ORF">MtrunA17_Chr5g0423831</name>
</gene>
<name>A0A396HTW0_MEDTR</name>
<evidence type="ECO:0000313" key="2">
    <source>
        <dbReference type="EMBL" id="RHN55933.1"/>
    </source>
</evidence>
<keyword evidence="2" id="KW-0378">Hydrolase</keyword>